<feature type="binding site" evidence="11">
    <location>
        <position position="275"/>
    </location>
    <ligand>
        <name>Zn(2+)</name>
        <dbReference type="ChEBI" id="CHEBI:29105"/>
        <label>2</label>
        <note>catalytic</note>
    </ligand>
</feature>
<keyword evidence="9" id="KW-0325">Glycoprotein</keyword>
<feature type="active site" evidence="10">
    <location>
        <position position="276"/>
    </location>
</feature>
<dbReference type="Pfam" id="PF00413">
    <property type="entry name" value="Peptidase_M10"/>
    <property type="match status" value="1"/>
</dbReference>
<dbReference type="GO" id="GO:0030198">
    <property type="term" value="P:extracellular matrix organization"/>
    <property type="evidence" value="ECO:0007669"/>
    <property type="project" value="TreeGrafter"/>
</dbReference>
<dbReference type="Gene3D" id="3.40.390.10">
    <property type="entry name" value="Collagenase (Catalytic Domain)"/>
    <property type="match status" value="1"/>
</dbReference>
<evidence type="ECO:0000256" key="1">
    <source>
        <dbReference type="ARBA" id="ARBA00009614"/>
    </source>
</evidence>
<feature type="binding site" evidence="11">
    <location>
        <position position="247"/>
    </location>
    <ligand>
        <name>Zn(2+)</name>
        <dbReference type="ChEBI" id="CHEBI:29105"/>
        <label>1</label>
    </ligand>
</feature>
<dbReference type="PRINTS" id="PR00138">
    <property type="entry name" value="MATRIXIN"/>
</dbReference>
<comment type="similarity">
    <text evidence="1">Belongs to the peptidase M10A family. Matrix metalloproteinases (MMPs) subfamily.</text>
</comment>
<dbReference type="SUPFAM" id="SSF55486">
    <property type="entry name" value="Metalloproteases ('zincins'), catalytic domain"/>
    <property type="match status" value="1"/>
</dbReference>
<feature type="binding site" evidence="11">
    <location>
        <position position="212"/>
    </location>
    <ligand>
        <name>Ca(2+)</name>
        <dbReference type="ChEBI" id="CHEBI:29108"/>
        <label>2</label>
    </ligand>
</feature>
<feature type="binding site" description="in inhibited form" evidence="11">
    <location>
        <position position="127"/>
    </location>
    <ligand>
        <name>Zn(2+)</name>
        <dbReference type="ChEBI" id="CHEBI:29105"/>
        <label>2</label>
        <note>catalytic</note>
    </ligand>
</feature>
<evidence type="ECO:0000256" key="4">
    <source>
        <dbReference type="ARBA" id="ARBA00022729"/>
    </source>
</evidence>
<comment type="cofactor">
    <cofactor evidence="11">
        <name>Zn(2+)</name>
        <dbReference type="ChEBI" id="CHEBI:29105"/>
    </cofactor>
    <text evidence="11">Binds 2 Zn(2+) ions per subunit.</text>
</comment>
<dbReference type="PANTHER" id="PTHR10201:SF272">
    <property type="entry name" value="METALLOENDOPROTEINASE 5-MMP"/>
    <property type="match status" value="1"/>
</dbReference>
<evidence type="ECO:0000256" key="3">
    <source>
        <dbReference type="ARBA" id="ARBA00022723"/>
    </source>
</evidence>
<dbReference type="OMA" id="HIVRPRC"/>
<feature type="binding site" evidence="11">
    <location>
        <position position="230"/>
    </location>
    <ligand>
        <name>Ca(2+)</name>
        <dbReference type="ChEBI" id="CHEBI:29108"/>
        <label>3</label>
    </ligand>
</feature>
<feature type="binding site" evidence="11">
    <location>
        <position position="252"/>
    </location>
    <ligand>
        <name>Ca(2+)</name>
        <dbReference type="ChEBI" id="CHEBI:29108"/>
        <label>1</label>
    </ligand>
</feature>
<dbReference type="GO" id="GO:0031012">
    <property type="term" value="C:extracellular matrix"/>
    <property type="evidence" value="ECO:0007669"/>
    <property type="project" value="InterPro"/>
</dbReference>
<dbReference type="InterPro" id="IPR001818">
    <property type="entry name" value="Pept_M10_metallopeptidase"/>
</dbReference>
<dbReference type="GO" id="GO:0008270">
    <property type="term" value="F:zinc ion binding"/>
    <property type="evidence" value="ECO:0007669"/>
    <property type="project" value="InterPro"/>
</dbReference>
<feature type="binding site" evidence="11">
    <location>
        <position position="224"/>
    </location>
    <ligand>
        <name>Zn(2+)</name>
        <dbReference type="ChEBI" id="CHEBI:29105"/>
        <label>1</label>
    </ligand>
</feature>
<feature type="binding site" evidence="11">
    <location>
        <position position="279"/>
    </location>
    <ligand>
        <name>Zn(2+)</name>
        <dbReference type="ChEBI" id="CHEBI:29105"/>
        <label>2</label>
        <note>catalytic</note>
    </ligand>
</feature>
<keyword evidence="7" id="KW-0482">Metalloprotease</keyword>
<accession>A0A175YQL7</accession>
<name>A0A175YQL7_DAUCS</name>
<feature type="binding site" evidence="11">
    <location>
        <position position="285"/>
    </location>
    <ligand>
        <name>Zn(2+)</name>
        <dbReference type="ChEBI" id="CHEBI:29105"/>
        <label>2</label>
        <note>catalytic</note>
    </ligand>
</feature>
<evidence type="ECO:0000256" key="12">
    <source>
        <dbReference type="PIRSR" id="PIRSR621190-5"/>
    </source>
</evidence>
<keyword evidence="11" id="KW-0106">Calcium</keyword>
<dbReference type="SUPFAM" id="SSF47090">
    <property type="entry name" value="PGBD-like"/>
    <property type="match status" value="1"/>
</dbReference>
<evidence type="ECO:0000256" key="5">
    <source>
        <dbReference type="ARBA" id="ARBA00022801"/>
    </source>
</evidence>
<dbReference type="CDD" id="cd04278">
    <property type="entry name" value="ZnMc_MMP"/>
    <property type="match status" value="1"/>
</dbReference>
<evidence type="ECO:0000313" key="13">
    <source>
        <dbReference type="EMBL" id="WOH13587.1"/>
    </source>
</evidence>
<dbReference type="InterPro" id="IPR006026">
    <property type="entry name" value="Peptidase_Metallo"/>
</dbReference>
<reference evidence="13" key="1">
    <citation type="journal article" date="2016" name="Nat. Genet.">
        <title>A high-quality carrot genome assembly provides new insights into carotenoid accumulation and asterid genome evolution.</title>
        <authorList>
            <person name="Iorizzo M."/>
            <person name="Ellison S."/>
            <person name="Senalik D."/>
            <person name="Zeng P."/>
            <person name="Satapoomin P."/>
            <person name="Huang J."/>
            <person name="Bowman M."/>
            <person name="Iovene M."/>
            <person name="Sanseverino W."/>
            <person name="Cavagnaro P."/>
            <person name="Yildiz M."/>
            <person name="Macko-Podgorni A."/>
            <person name="Moranska E."/>
            <person name="Grzebelus E."/>
            <person name="Grzebelus D."/>
            <person name="Ashrafi H."/>
            <person name="Zheng Z."/>
            <person name="Cheng S."/>
            <person name="Spooner D."/>
            <person name="Van Deynze A."/>
            <person name="Simon P."/>
        </authorList>
    </citation>
    <scope>NUCLEOTIDE SEQUENCE</scope>
    <source>
        <tissue evidence="13">Leaf</tissue>
    </source>
</reference>
<keyword evidence="8" id="KW-0865">Zymogen</keyword>
<evidence type="ECO:0000256" key="10">
    <source>
        <dbReference type="PIRSR" id="PIRSR621190-1"/>
    </source>
</evidence>
<dbReference type="AlphaFoldDB" id="A0A175YQL7"/>
<dbReference type="Pfam" id="PF01471">
    <property type="entry name" value="PG_binding_1"/>
    <property type="match status" value="1"/>
</dbReference>
<dbReference type="InterPro" id="IPR002477">
    <property type="entry name" value="Peptidoglycan-bd-like"/>
</dbReference>
<feature type="binding site" evidence="11">
    <location>
        <position position="293"/>
    </location>
    <ligand>
        <name>Zn(2+)</name>
        <dbReference type="ChEBI" id="CHEBI:29105"/>
        <label>2</label>
        <note>catalytic</note>
    </ligand>
</feature>
<protein>
    <submittedName>
        <fullName evidence="13">Uncharacterized protein</fullName>
    </submittedName>
</protein>
<keyword evidence="4" id="KW-0732">Signal</keyword>
<keyword evidence="2" id="KW-0645">Protease</keyword>
<proteinExistence type="inferred from homology"/>
<evidence type="ECO:0000256" key="6">
    <source>
        <dbReference type="ARBA" id="ARBA00022833"/>
    </source>
</evidence>
<feature type="binding site" evidence="11">
    <location>
        <position position="252"/>
    </location>
    <ligand>
        <name>Ca(2+)</name>
        <dbReference type="ChEBI" id="CHEBI:29108"/>
        <label>3</label>
    </ligand>
</feature>
<dbReference type="Proteomes" id="UP000077755">
    <property type="component" value="Chromosome 8"/>
</dbReference>
<gene>
    <name evidence="13" type="ORF">DCAR_0833097</name>
</gene>
<keyword evidence="3 11" id="KW-0479">Metal-binding</keyword>
<feature type="binding site" evidence="11">
    <location>
        <position position="229"/>
    </location>
    <ligand>
        <name>Ca(2+)</name>
        <dbReference type="ChEBI" id="CHEBI:29108"/>
        <label>3</label>
    </ligand>
</feature>
<keyword evidence="6 11" id="KW-0862">Zinc</keyword>
<feature type="short sequence motif" description="Cysteine switch" evidence="12">
    <location>
        <begin position="125"/>
        <end position="152"/>
    </location>
</feature>
<dbReference type="GO" id="GO:0004222">
    <property type="term" value="F:metalloendopeptidase activity"/>
    <property type="evidence" value="ECO:0007669"/>
    <property type="project" value="InterPro"/>
</dbReference>
<evidence type="ECO:0000256" key="7">
    <source>
        <dbReference type="ARBA" id="ARBA00023049"/>
    </source>
</evidence>
<dbReference type="InterPro" id="IPR021190">
    <property type="entry name" value="Pept_M10A"/>
</dbReference>
<keyword evidence="5" id="KW-0378">Hydrolase</keyword>
<keyword evidence="14" id="KW-1185">Reference proteome</keyword>
<dbReference type="InterPro" id="IPR036365">
    <property type="entry name" value="PGBD-like_sf"/>
</dbReference>
<dbReference type="PANTHER" id="PTHR10201">
    <property type="entry name" value="MATRIX METALLOPROTEINASE"/>
    <property type="match status" value="1"/>
</dbReference>
<evidence type="ECO:0000256" key="8">
    <source>
        <dbReference type="ARBA" id="ARBA00023145"/>
    </source>
</evidence>
<dbReference type="GO" id="GO:0006508">
    <property type="term" value="P:proteolysis"/>
    <property type="evidence" value="ECO:0007669"/>
    <property type="project" value="UniProtKB-KW"/>
</dbReference>
<dbReference type="InterPro" id="IPR033739">
    <property type="entry name" value="M10A_MMP"/>
</dbReference>
<evidence type="ECO:0000256" key="11">
    <source>
        <dbReference type="PIRSR" id="PIRSR621190-2"/>
    </source>
</evidence>
<comment type="cofactor">
    <cofactor evidence="11">
        <name>Ca(2+)</name>
        <dbReference type="ChEBI" id="CHEBI:29108"/>
    </cofactor>
    <text evidence="11">Can bind about 5 Ca(2+) ions per subunit.</text>
</comment>
<dbReference type="EMBL" id="CP093350">
    <property type="protein sequence ID" value="WOH13587.1"/>
    <property type="molecule type" value="Genomic_DNA"/>
</dbReference>
<feature type="binding site" evidence="11">
    <location>
        <position position="222"/>
    </location>
    <ligand>
        <name>Zn(2+)</name>
        <dbReference type="ChEBI" id="CHEBI:29105"/>
        <label>1</label>
    </ligand>
</feature>
<evidence type="ECO:0000256" key="2">
    <source>
        <dbReference type="ARBA" id="ARBA00022670"/>
    </source>
</evidence>
<organism evidence="13 14">
    <name type="scientific">Daucus carota subsp. sativus</name>
    <name type="common">Carrot</name>
    <dbReference type="NCBI Taxonomy" id="79200"/>
    <lineage>
        <taxon>Eukaryota</taxon>
        <taxon>Viridiplantae</taxon>
        <taxon>Streptophyta</taxon>
        <taxon>Embryophyta</taxon>
        <taxon>Tracheophyta</taxon>
        <taxon>Spermatophyta</taxon>
        <taxon>Magnoliopsida</taxon>
        <taxon>eudicotyledons</taxon>
        <taxon>Gunneridae</taxon>
        <taxon>Pentapetalae</taxon>
        <taxon>asterids</taxon>
        <taxon>campanulids</taxon>
        <taxon>Apiales</taxon>
        <taxon>Apiaceae</taxon>
        <taxon>Apioideae</taxon>
        <taxon>Scandiceae</taxon>
        <taxon>Daucinae</taxon>
        <taxon>Daucus</taxon>
        <taxon>Daucus sect. Daucus</taxon>
    </lineage>
</organism>
<dbReference type="FunFam" id="3.40.390.10:FF:000018">
    <property type="entry name" value="Metalloendoproteinase 1"/>
    <property type="match status" value="1"/>
</dbReference>
<feature type="binding site" evidence="11">
    <location>
        <position position="237"/>
    </location>
    <ligand>
        <name>Zn(2+)</name>
        <dbReference type="ChEBI" id="CHEBI:29105"/>
        <label>1</label>
    </ligand>
</feature>
<reference evidence="13" key="2">
    <citation type="submission" date="2022-03" db="EMBL/GenBank/DDBJ databases">
        <title>Draft title - Genomic analysis of global carrot germplasm unveils the trajectory of domestication and the origin of high carotenoid orange carrot.</title>
        <authorList>
            <person name="Iorizzo M."/>
            <person name="Ellison S."/>
            <person name="Senalik D."/>
            <person name="Macko-Podgorni A."/>
            <person name="Grzebelus D."/>
            <person name="Bostan H."/>
            <person name="Rolling W."/>
            <person name="Curaba J."/>
            <person name="Simon P."/>
        </authorList>
    </citation>
    <scope>NUCLEOTIDE SEQUENCE</scope>
    <source>
        <tissue evidence="13">Leaf</tissue>
    </source>
</reference>
<feature type="binding site" evidence="11">
    <location>
        <position position="249"/>
    </location>
    <ligand>
        <name>Ca(2+)</name>
        <dbReference type="ChEBI" id="CHEBI:29108"/>
        <label>3</label>
    </ligand>
</feature>
<evidence type="ECO:0000256" key="9">
    <source>
        <dbReference type="ARBA" id="ARBA00023180"/>
    </source>
</evidence>
<evidence type="ECO:0000313" key="14">
    <source>
        <dbReference type="Proteomes" id="UP000077755"/>
    </source>
</evidence>
<dbReference type="GO" id="GO:0030574">
    <property type="term" value="P:collagen catabolic process"/>
    <property type="evidence" value="ECO:0007669"/>
    <property type="project" value="TreeGrafter"/>
</dbReference>
<dbReference type="Gramene" id="KZM86016">
    <property type="protein sequence ID" value="KZM86016"/>
    <property type="gene ID" value="DCAR_026562"/>
</dbReference>
<dbReference type="SMART" id="SM00235">
    <property type="entry name" value="ZnMc"/>
    <property type="match status" value="1"/>
</dbReference>
<sequence>MSLHFFTALVFLLTISSSVLTIHAFPADFVPKFFPNISSLPPPPKNLTAAWESFKNLTGCRSGETREGLDRLKKYLREFGYLNTENFTNDFDNSLESAIKTYQRNFNLNTTGELDEKTLTQIQRPRCGVADIVNGTSTMNPGKSKSSSLHTVAHYSYFPGSPRWPQNTLTYSFAAENQLDDTVKSVFRSAFDRWSTVTTLTFLQTDSYSIADIKIGFYSGDHGDGEAFDGVLGTLAHAFSPPSGRLHLDSAENWVINGENLKETSAVDLESVVVHEIGHLLGLGHSSVEDAVMFPSIPSGARKVQLDGDDVEGIQSLYGTNPGYVASANPGSQENETNFGNVVGPVWGQVLGLAFGLVLFIL</sequence>
<dbReference type="InterPro" id="IPR024079">
    <property type="entry name" value="MetalloPept_cat_dom_sf"/>
</dbReference>